<accession>A0A9N9MAQ7</accession>
<dbReference type="InterPro" id="IPR049548">
    <property type="entry name" value="Sina-like_RING"/>
</dbReference>
<dbReference type="PROSITE" id="PS50089">
    <property type="entry name" value="ZF_RING_2"/>
    <property type="match status" value="1"/>
</dbReference>
<dbReference type="PANTHER" id="PTHR45877:SF2">
    <property type="entry name" value="E3 UBIQUITIN-PROTEIN LIGASE SINA-RELATED"/>
    <property type="match status" value="1"/>
</dbReference>
<evidence type="ECO:0000256" key="3">
    <source>
        <dbReference type="ARBA" id="ARBA00009119"/>
    </source>
</evidence>
<dbReference type="PANTHER" id="PTHR45877">
    <property type="entry name" value="E3 UBIQUITIN-PROTEIN LIGASE SIAH2"/>
    <property type="match status" value="1"/>
</dbReference>
<proteinExistence type="inferred from homology"/>
<dbReference type="GO" id="GO:0061630">
    <property type="term" value="F:ubiquitin protein ligase activity"/>
    <property type="evidence" value="ECO:0007669"/>
    <property type="project" value="UniProtKB-EC"/>
</dbReference>
<keyword evidence="14" id="KW-1185">Reference proteome</keyword>
<dbReference type="SUPFAM" id="SSF57850">
    <property type="entry name" value="RING/U-box"/>
    <property type="match status" value="1"/>
</dbReference>
<dbReference type="EC" id="2.3.2.27" evidence="4"/>
<dbReference type="InterPro" id="IPR013083">
    <property type="entry name" value="Znf_RING/FYVE/PHD"/>
</dbReference>
<dbReference type="Pfam" id="PF21362">
    <property type="entry name" value="Sina_RING"/>
    <property type="match status" value="1"/>
</dbReference>
<dbReference type="AlphaFoldDB" id="A0A9N9MAQ7"/>
<dbReference type="InterPro" id="IPR001841">
    <property type="entry name" value="Znf_RING"/>
</dbReference>
<dbReference type="InterPro" id="IPR013010">
    <property type="entry name" value="Znf_SIAH"/>
</dbReference>
<comment type="similarity">
    <text evidence="3">Belongs to the SINA (Seven in absentia) family.</text>
</comment>
<keyword evidence="6" id="KW-0479">Metal-binding</keyword>
<dbReference type="GO" id="GO:0043161">
    <property type="term" value="P:proteasome-mediated ubiquitin-dependent protein catabolic process"/>
    <property type="evidence" value="ECO:0007669"/>
    <property type="project" value="TreeGrafter"/>
</dbReference>
<keyword evidence="9" id="KW-0862">Zinc</keyword>
<evidence type="ECO:0000256" key="6">
    <source>
        <dbReference type="ARBA" id="ARBA00022723"/>
    </source>
</evidence>
<dbReference type="SUPFAM" id="SSF49599">
    <property type="entry name" value="TRAF domain-like"/>
    <property type="match status" value="1"/>
</dbReference>
<evidence type="ECO:0000256" key="2">
    <source>
        <dbReference type="ARBA" id="ARBA00004906"/>
    </source>
</evidence>
<organism evidence="13 14">
    <name type="scientific">Ceutorhynchus assimilis</name>
    <name type="common">cabbage seed weevil</name>
    <dbReference type="NCBI Taxonomy" id="467358"/>
    <lineage>
        <taxon>Eukaryota</taxon>
        <taxon>Metazoa</taxon>
        <taxon>Ecdysozoa</taxon>
        <taxon>Arthropoda</taxon>
        <taxon>Hexapoda</taxon>
        <taxon>Insecta</taxon>
        <taxon>Pterygota</taxon>
        <taxon>Neoptera</taxon>
        <taxon>Endopterygota</taxon>
        <taxon>Coleoptera</taxon>
        <taxon>Polyphaga</taxon>
        <taxon>Cucujiformia</taxon>
        <taxon>Curculionidae</taxon>
        <taxon>Ceutorhynchinae</taxon>
        <taxon>Ceutorhynchus</taxon>
    </lineage>
</organism>
<dbReference type="GO" id="GO:0005737">
    <property type="term" value="C:cytoplasm"/>
    <property type="evidence" value="ECO:0007669"/>
    <property type="project" value="TreeGrafter"/>
</dbReference>
<comment type="pathway">
    <text evidence="2">Protein modification; protein ubiquitination.</text>
</comment>
<evidence type="ECO:0000256" key="9">
    <source>
        <dbReference type="ARBA" id="ARBA00022833"/>
    </source>
</evidence>
<evidence type="ECO:0000313" key="13">
    <source>
        <dbReference type="EMBL" id="CAG9760409.1"/>
    </source>
</evidence>
<name>A0A9N9MAQ7_9CUCU</name>
<evidence type="ECO:0000256" key="5">
    <source>
        <dbReference type="ARBA" id="ARBA00022679"/>
    </source>
</evidence>
<keyword evidence="5" id="KW-0808">Transferase</keyword>
<protein>
    <recommendedName>
        <fullName evidence="4">RING-type E3 ubiquitin transferase</fullName>
        <ecNumber evidence="4">2.3.2.27</ecNumber>
    </recommendedName>
</protein>
<evidence type="ECO:0000256" key="7">
    <source>
        <dbReference type="ARBA" id="ARBA00022771"/>
    </source>
</evidence>
<dbReference type="OrthoDB" id="6677380at2759"/>
<dbReference type="GO" id="GO:0031624">
    <property type="term" value="F:ubiquitin conjugating enzyme binding"/>
    <property type="evidence" value="ECO:0007669"/>
    <property type="project" value="TreeGrafter"/>
</dbReference>
<evidence type="ECO:0000313" key="14">
    <source>
        <dbReference type="Proteomes" id="UP001152799"/>
    </source>
</evidence>
<reference evidence="13" key="1">
    <citation type="submission" date="2022-01" db="EMBL/GenBank/DDBJ databases">
        <authorList>
            <person name="King R."/>
        </authorList>
    </citation>
    <scope>NUCLEOTIDE SEQUENCE</scope>
</reference>
<dbReference type="PROSITE" id="PS51081">
    <property type="entry name" value="ZF_SIAH"/>
    <property type="match status" value="1"/>
</dbReference>
<comment type="catalytic activity">
    <reaction evidence="1">
        <text>S-ubiquitinyl-[E2 ubiquitin-conjugating enzyme]-L-cysteine + [acceptor protein]-L-lysine = [E2 ubiquitin-conjugating enzyme]-L-cysteine + N(6)-ubiquitinyl-[acceptor protein]-L-lysine.</text>
        <dbReference type="EC" id="2.3.2.27"/>
    </reaction>
</comment>
<keyword evidence="8" id="KW-0833">Ubl conjugation pathway</keyword>
<evidence type="ECO:0000256" key="1">
    <source>
        <dbReference type="ARBA" id="ARBA00000900"/>
    </source>
</evidence>
<feature type="domain" description="RING-type" evidence="11">
    <location>
        <begin position="292"/>
        <end position="327"/>
    </location>
</feature>
<evidence type="ECO:0000259" key="11">
    <source>
        <dbReference type="PROSITE" id="PS50089"/>
    </source>
</evidence>
<evidence type="ECO:0000256" key="4">
    <source>
        <dbReference type="ARBA" id="ARBA00012483"/>
    </source>
</evidence>
<dbReference type="EMBL" id="OU892277">
    <property type="protein sequence ID" value="CAG9760409.1"/>
    <property type="molecule type" value="Genomic_DNA"/>
</dbReference>
<evidence type="ECO:0000256" key="8">
    <source>
        <dbReference type="ARBA" id="ARBA00022786"/>
    </source>
</evidence>
<dbReference type="Gene3D" id="3.30.40.10">
    <property type="entry name" value="Zinc/RING finger domain, C3HC4 (zinc finger)"/>
    <property type="match status" value="2"/>
</dbReference>
<keyword evidence="7 10" id="KW-0863">Zinc-finger</keyword>
<dbReference type="Proteomes" id="UP001152799">
    <property type="component" value="Chromosome 1"/>
</dbReference>
<evidence type="ECO:0000259" key="12">
    <source>
        <dbReference type="PROSITE" id="PS51081"/>
    </source>
</evidence>
<dbReference type="InterPro" id="IPR004162">
    <property type="entry name" value="SINA-like_animal"/>
</dbReference>
<feature type="domain" description="SIAH-type" evidence="12">
    <location>
        <begin position="61"/>
        <end position="119"/>
    </location>
</feature>
<dbReference type="GO" id="GO:0008270">
    <property type="term" value="F:zinc ion binding"/>
    <property type="evidence" value="ECO:0007669"/>
    <property type="project" value="UniProtKB-KW"/>
</dbReference>
<dbReference type="Pfam" id="PF21361">
    <property type="entry name" value="Sina_ZnF"/>
    <property type="match status" value="1"/>
</dbReference>
<evidence type="ECO:0000256" key="10">
    <source>
        <dbReference type="PROSITE-ProRule" id="PRU00455"/>
    </source>
</evidence>
<gene>
    <name evidence="13" type="ORF">CEUTPL_LOCUS1141</name>
</gene>
<sequence>METENVYVPEEVAKNFKCVICQKFLFVPPIMTKDGTAFKCGRCSFIASDMTQPVHGFEKLASYMAFPCTFKGCTSKLPWEEVTAHEATCKYRIINCPCYHCDEKYPIYTIIQHFEVQHKKYMCMSQCNVQNRNIKQPYRCLMRLIIHEGKPYVMFNYRDDEYFWLSVYSIRTSNKNTNVELVFSSLDGKYSVTVKSESIQPFNEQEHCINCLDKDCKSKFHKFSKLYKSNGKIYDNMDLAVNINNVVKTLGSDSINYTVRIVEKMEVEPTVEPPQDSKKDLQLLVFLQNLECQICKSLMSAPIYNCITGHTMCKDCKARVMKCPQCQRELTDSRCFALEDIADKIKLDCTNKKLGCRFVGNIDENIAHEKLCTVVCNVIF</sequence>